<dbReference type="EMBL" id="AGNL01022510">
    <property type="protein sequence ID" value="EJK59700.1"/>
    <property type="molecule type" value="Genomic_DNA"/>
</dbReference>
<sequence>MNVVCEDDPSFLYKNRPGYDCAYIARELPEKCSKTHNGNLVGFVDCPVSCGMVDKCHVRVDEGEDNDNMWLDGMDDDWVWVEGSRFYEDDFAFDPFAGIHLNEEGFMQFMEDDAFEDLAFDPFTGTLEEEAKLYVDGSMREHDVEILNDDLDTEENNETYLRIKKLEDKTFVSKAVNGTDVVPGLPAKAEILDGQCAPFTNEANSTYFTDGVAAAVHAPTLTDAEKRQGNFDHTYCAGLDFVYEGKSVVQKRYLMQISYHYLVDKKSGEVQGLLGADVHDENGGVEKRNMAVAVGFGAFGGVILTLALVAMIFGKKRRQREVAEGRNMHNSSGKYPELVNAPSIEAVNEAFRVGGSLDGGDVGGEDVTDGDYEAKAIAAVGETERREWKKNELV</sequence>
<reference evidence="2 3" key="1">
    <citation type="journal article" date="2012" name="Genome Biol.">
        <title>Genome and low-iron response of an oceanic diatom adapted to chronic iron limitation.</title>
        <authorList>
            <person name="Lommer M."/>
            <person name="Specht M."/>
            <person name="Roy A.S."/>
            <person name="Kraemer L."/>
            <person name="Andreson R."/>
            <person name="Gutowska M.A."/>
            <person name="Wolf J."/>
            <person name="Bergner S.V."/>
            <person name="Schilhabel M.B."/>
            <person name="Klostermeier U.C."/>
            <person name="Beiko R.G."/>
            <person name="Rosenstiel P."/>
            <person name="Hippler M."/>
            <person name="Laroche J."/>
        </authorList>
    </citation>
    <scope>NUCLEOTIDE SEQUENCE [LARGE SCALE GENOMIC DNA]</scope>
    <source>
        <strain evidence="2 3">CCMP1005</strain>
    </source>
</reference>
<keyword evidence="1" id="KW-0472">Membrane</keyword>
<comment type="caution">
    <text evidence="2">The sequence shown here is derived from an EMBL/GenBank/DDBJ whole genome shotgun (WGS) entry which is preliminary data.</text>
</comment>
<dbReference type="AlphaFoldDB" id="K0S3E4"/>
<evidence type="ECO:0000313" key="2">
    <source>
        <dbReference type="EMBL" id="EJK59700.1"/>
    </source>
</evidence>
<proteinExistence type="predicted"/>
<feature type="transmembrane region" description="Helical" evidence="1">
    <location>
        <begin position="290"/>
        <end position="313"/>
    </location>
</feature>
<keyword evidence="3" id="KW-1185">Reference proteome</keyword>
<name>K0S3E4_THAOC</name>
<organism evidence="2 3">
    <name type="scientific">Thalassiosira oceanica</name>
    <name type="common">Marine diatom</name>
    <dbReference type="NCBI Taxonomy" id="159749"/>
    <lineage>
        <taxon>Eukaryota</taxon>
        <taxon>Sar</taxon>
        <taxon>Stramenopiles</taxon>
        <taxon>Ochrophyta</taxon>
        <taxon>Bacillariophyta</taxon>
        <taxon>Coscinodiscophyceae</taxon>
        <taxon>Thalassiosirophycidae</taxon>
        <taxon>Thalassiosirales</taxon>
        <taxon>Thalassiosiraceae</taxon>
        <taxon>Thalassiosira</taxon>
    </lineage>
</organism>
<gene>
    <name evidence="2" type="ORF">THAOC_20042</name>
</gene>
<keyword evidence="1" id="KW-0812">Transmembrane</keyword>
<protein>
    <submittedName>
        <fullName evidence="2">Uncharacterized protein</fullName>
    </submittedName>
</protein>
<evidence type="ECO:0000256" key="1">
    <source>
        <dbReference type="SAM" id="Phobius"/>
    </source>
</evidence>
<evidence type="ECO:0000313" key="3">
    <source>
        <dbReference type="Proteomes" id="UP000266841"/>
    </source>
</evidence>
<keyword evidence="1" id="KW-1133">Transmembrane helix</keyword>
<dbReference type="Proteomes" id="UP000266841">
    <property type="component" value="Unassembled WGS sequence"/>
</dbReference>
<accession>K0S3E4</accession>